<evidence type="ECO:0000313" key="3">
    <source>
        <dbReference type="EMBL" id="QHT84028.1"/>
    </source>
</evidence>
<dbReference type="Pfam" id="PF00535">
    <property type="entry name" value="Glycos_transf_2"/>
    <property type="match status" value="1"/>
</dbReference>
<dbReference type="Gene3D" id="3.90.550.10">
    <property type="entry name" value="Spore Coat Polysaccharide Biosynthesis Protein SpsA, Chain A"/>
    <property type="match status" value="1"/>
</dbReference>
<feature type="region of interest" description="Disordered" evidence="1">
    <location>
        <begin position="1"/>
        <end position="24"/>
    </location>
</feature>
<name>A0A6C0HTE7_9ZZZZ</name>
<feature type="domain" description="Glycosyltransferase 2-like" evidence="2">
    <location>
        <begin position="59"/>
        <end position="239"/>
    </location>
</feature>
<dbReference type="AlphaFoldDB" id="A0A6C0HTE7"/>
<dbReference type="InterPro" id="IPR029044">
    <property type="entry name" value="Nucleotide-diphossugar_trans"/>
</dbReference>
<proteinExistence type="predicted"/>
<dbReference type="PANTHER" id="PTHR22916:SF3">
    <property type="entry name" value="UDP-GLCNAC:BETAGAL BETA-1,3-N-ACETYLGLUCOSAMINYLTRANSFERASE-LIKE PROTEIN 1"/>
    <property type="match status" value="1"/>
</dbReference>
<dbReference type="SUPFAM" id="SSF53448">
    <property type="entry name" value="Nucleotide-diphospho-sugar transferases"/>
    <property type="match status" value="1"/>
</dbReference>
<evidence type="ECO:0000259" key="2">
    <source>
        <dbReference type="Pfam" id="PF00535"/>
    </source>
</evidence>
<accession>A0A6C0HTE7</accession>
<dbReference type="CDD" id="cd00761">
    <property type="entry name" value="Glyco_tranf_GTA_type"/>
    <property type="match status" value="1"/>
</dbReference>
<dbReference type="EMBL" id="MN740015">
    <property type="protein sequence ID" value="QHT84028.1"/>
    <property type="molecule type" value="Genomic_DNA"/>
</dbReference>
<dbReference type="PANTHER" id="PTHR22916">
    <property type="entry name" value="GLYCOSYLTRANSFERASE"/>
    <property type="match status" value="1"/>
</dbReference>
<evidence type="ECO:0000256" key="1">
    <source>
        <dbReference type="SAM" id="MobiDB-lite"/>
    </source>
</evidence>
<organism evidence="3">
    <name type="scientific">viral metagenome</name>
    <dbReference type="NCBI Taxonomy" id="1070528"/>
    <lineage>
        <taxon>unclassified sequences</taxon>
        <taxon>metagenomes</taxon>
        <taxon>organismal metagenomes</taxon>
    </lineage>
</organism>
<dbReference type="GO" id="GO:0016758">
    <property type="term" value="F:hexosyltransferase activity"/>
    <property type="evidence" value="ECO:0007669"/>
    <property type="project" value="UniProtKB-ARBA"/>
</dbReference>
<dbReference type="InterPro" id="IPR001173">
    <property type="entry name" value="Glyco_trans_2-like"/>
</dbReference>
<reference evidence="3" key="1">
    <citation type="journal article" date="2020" name="Nature">
        <title>Giant virus diversity and host interactions through global metagenomics.</title>
        <authorList>
            <person name="Schulz F."/>
            <person name="Roux S."/>
            <person name="Paez-Espino D."/>
            <person name="Jungbluth S."/>
            <person name="Walsh D.A."/>
            <person name="Denef V.J."/>
            <person name="McMahon K.D."/>
            <person name="Konstantinidis K.T."/>
            <person name="Eloe-Fadrosh E.A."/>
            <person name="Kyrpides N.C."/>
            <person name="Woyke T."/>
        </authorList>
    </citation>
    <scope>NUCLEOTIDE SEQUENCE</scope>
    <source>
        <strain evidence="3">GVMAG-M-3300023184-16</strain>
    </source>
</reference>
<sequence length="473" mass="54924">MGKKKSKKSGVNEPDEIDRALAELPPLPPELMVAPAPIPKKSLAPLKATAEEMRRPFVSVLCVTFNRRPFISTFLEMVRNQDYPQSRIEIIMVDDGTDPVEDVVEAAKMPNVRYVRVENKMTLGTKRNYANSLVDKRAKYIIPMDDDDVMMRERISHSVDTLERNPGALCAGSSEMFLYFKHIKKLYKFGPYMVSPDTKMSHEATYGHRNRIGANLNDYIPIPTQHATNGTFAYRRELLNITQYDTSACLAEEKKFLKEYTIPMVQLNPFKCILCMSHEHNTFDKRKLLENMNPMFVSESTRDVDCFFQLPQDAHIKKFFLEDVDKMLENYEPGLPKMKPDVLKQIKEIEADRDRMIREQQQQQQHQQQPQQQPVIMIQQPGQPPQQLTLDEVVGLIRQQQSHIDYLNRQTVELEKNSFQYRKKMMDSMLDAKPYVRSTEGFGRDAVNVVETSEQMCINNTKETEFTRIQIEI</sequence>
<protein>
    <recommendedName>
        <fullName evidence="2">Glycosyltransferase 2-like domain-containing protein</fullName>
    </recommendedName>
</protein>